<sequence>MSQDKELAIAISVAASAHVDQVDKGGNIYILHPLQVMQTLQQKGREDLMAAGVLHDVIEDTEITMEHLFKKGISERTLVIVDAVTKKRKQSSSDYLEGILESEGACHVKLADLKHNLDILRTCSTTEKDLQRVRKYVTMHLLITEMVDWYESIGRYLDYCDSFAYSSYLDERKEFVQKLIKKWKEFK</sequence>
<dbReference type="Proteomes" id="UP001236076">
    <property type="component" value="Segment"/>
</dbReference>
<protein>
    <submittedName>
        <fullName evidence="1">Uncharacterized protein</fullName>
    </submittedName>
</protein>
<gene>
    <name evidence="1" type="ORF">A54_47</name>
</gene>
<dbReference type="Pfam" id="PF13328">
    <property type="entry name" value="HD_4"/>
    <property type="match status" value="1"/>
</dbReference>
<accession>A0A9Y1E151</accession>
<dbReference type="InterPro" id="IPR052194">
    <property type="entry name" value="MESH1"/>
</dbReference>
<dbReference type="PANTHER" id="PTHR46246:SF1">
    <property type="entry name" value="GUANOSINE-3',5'-BIS(DIPHOSPHATE) 3'-PYROPHOSPHOHYDROLASE MESH1"/>
    <property type="match status" value="1"/>
</dbReference>
<keyword evidence="2" id="KW-1185">Reference proteome</keyword>
<reference evidence="1 2" key="1">
    <citation type="submission" date="2022-10" db="EMBL/GenBank/DDBJ databases">
        <authorList>
            <person name="Cortes-Martin A."/>
            <person name="Buttimer C.T.H."/>
            <person name="Hill C."/>
        </authorList>
    </citation>
    <scope>NUCLEOTIDE SEQUENCE [LARGE SCALE GENOMIC DNA]</scope>
</reference>
<organism evidence="1 2">
    <name type="scientific">Escherichia phage A5-4</name>
    <dbReference type="NCBI Taxonomy" id="2996162"/>
    <lineage>
        <taxon>Viruses</taxon>
        <taxon>Duplodnaviria</taxon>
        <taxon>Heunggongvirae</taxon>
        <taxon>Uroviricota</taxon>
        <taxon>Caudoviricetes</taxon>
        <taxon>Vequintavirinae</taxon>
    </lineage>
</organism>
<name>A0A9Y1E151_9CAUD</name>
<proteinExistence type="predicted"/>
<dbReference type="PANTHER" id="PTHR46246">
    <property type="entry name" value="GUANOSINE-3',5'-BIS(DIPHOSPHATE) 3'-PYROPHOSPHOHYDROLASE MESH1"/>
    <property type="match status" value="1"/>
</dbReference>
<evidence type="ECO:0000313" key="1">
    <source>
        <dbReference type="EMBL" id="UZZ64287.1"/>
    </source>
</evidence>
<dbReference type="EMBL" id="OP744025">
    <property type="protein sequence ID" value="UZZ64287.1"/>
    <property type="molecule type" value="Genomic_DNA"/>
</dbReference>
<dbReference type="Gene3D" id="1.10.3210.10">
    <property type="entry name" value="Hypothetical protein af1432"/>
    <property type="match status" value="1"/>
</dbReference>
<dbReference type="GO" id="GO:0008893">
    <property type="term" value="F:guanosine-3',5'-bis(diphosphate) 3'-diphosphatase activity"/>
    <property type="evidence" value="ECO:0007669"/>
    <property type="project" value="TreeGrafter"/>
</dbReference>
<evidence type="ECO:0000313" key="2">
    <source>
        <dbReference type="Proteomes" id="UP001236076"/>
    </source>
</evidence>
<dbReference type="SUPFAM" id="SSF109604">
    <property type="entry name" value="HD-domain/PDEase-like"/>
    <property type="match status" value="1"/>
</dbReference>